<protein>
    <submittedName>
        <fullName evidence="1">Uncharacterized protein</fullName>
    </submittedName>
</protein>
<reference evidence="1 2" key="1">
    <citation type="submission" date="2023-03" db="EMBL/GenBank/DDBJ databases">
        <title>Draft genome sequence of Streptomyces sp. RB6PN23 isolated from peat swamp forest in Thailand.</title>
        <authorList>
            <person name="Klaysubun C."/>
            <person name="Duangmal K."/>
        </authorList>
    </citation>
    <scope>NUCLEOTIDE SEQUENCE [LARGE SCALE GENOMIC DNA]</scope>
    <source>
        <strain evidence="1 2">RB6PN23</strain>
    </source>
</reference>
<proteinExistence type="predicted"/>
<gene>
    <name evidence="1" type="ORF">P3G67_08670</name>
</gene>
<sequence>MQMIRVVDSIACSEASLECDPWIPMKVTWEPRPLETPLYLRISGSNGGEVEVKVDPTTGMLVQVVVIEEPRQVSGTGPLPTEPKTQQHSPVIERTPWGLGHGSDGVNHSVSAVSAIEDIGFVRTADHIELVFVDQKPARYVCCGNVAVAVSDQGGMAAIRALL</sequence>
<keyword evidence="2" id="KW-1185">Reference proteome</keyword>
<dbReference type="Proteomes" id="UP001216579">
    <property type="component" value="Unassembled WGS sequence"/>
</dbReference>
<evidence type="ECO:0000313" key="1">
    <source>
        <dbReference type="EMBL" id="MDF3289308.1"/>
    </source>
</evidence>
<dbReference type="EMBL" id="JARJBC010000004">
    <property type="protein sequence ID" value="MDF3289308.1"/>
    <property type="molecule type" value="Genomic_DNA"/>
</dbReference>
<organism evidence="1 2">
    <name type="scientific">Streptomyces silvisoli</name>
    <dbReference type="NCBI Taxonomy" id="3034235"/>
    <lineage>
        <taxon>Bacteria</taxon>
        <taxon>Bacillati</taxon>
        <taxon>Actinomycetota</taxon>
        <taxon>Actinomycetes</taxon>
        <taxon>Kitasatosporales</taxon>
        <taxon>Streptomycetaceae</taxon>
        <taxon>Streptomyces</taxon>
    </lineage>
</organism>
<evidence type="ECO:0000313" key="2">
    <source>
        <dbReference type="Proteomes" id="UP001216579"/>
    </source>
</evidence>
<dbReference type="RefSeq" id="WP_276092910.1">
    <property type="nucleotide sequence ID" value="NZ_JARJBC010000004.1"/>
</dbReference>
<accession>A0ABT5ZHK8</accession>
<name>A0ABT5ZHK8_9ACTN</name>
<comment type="caution">
    <text evidence="1">The sequence shown here is derived from an EMBL/GenBank/DDBJ whole genome shotgun (WGS) entry which is preliminary data.</text>
</comment>